<comment type="caution">
    <text evidence="9">The sequence shown here is derived from an EMBL/GenBank/DDBJ whole genome shotgun (WGS) entry which is preliminary data.</text>
</comment>
<dbReference type="SUPFAM" id="SSF48208">
    <property type="entry name" value="Six-hairpin glycosidases"/>
    <property type="match status" value="1"/>
</dbReference>
<dbReference type="Pfam" id="PF02927">
    <property type="entry name" value="CelD_N"/>
    <property type="match status" value="1"/>
</dbReference>
<evidence type="ECO:0000256" key="3">
    <source>
        <dbReference type="ARBA" id="ARBA00023277"/>
    </source>
</evidence>
<evidence type="ECO:0000256" key="4">
    <source>
        <dbReference type="ARBA" id="ARBA00023295"/>
    </source>
</evidence>
<evidence type="ECO:0000256" key="5">
    <source>
        <dbReference type="ARBA" id="ARBA00023326"/>
    </source>
</evidence>
<dbReference type="SUPFAM" id="SSF81296">
    <property type="entry name" value="E set domains"/>
    <property type="match status" value="1"/>
</dbReference>
<comment type="similarity">
    <text evidence="1">Belongs to the glycosyl hydrolase 9 (cellulase E) family.</text>
</comment>
<dbReference type="AlphaFoldDB" id="A0AAE3R0G0"/>
<gene>
    <name evidence="9" type="ORF">QNI16_35505</name>
</gene>
<evidence type="ECO:0000259" key="8">
    <source>
        <dbReference type="Pfam" id="PF02927"/>
    </source>
</evidence>
<dbReference type="InterPro" id="IPR012341">
    <property type="entry name" value="6hp_glycosidase-like_sf"/>
</dbReference>
<keyword evidence="6" id="KW-0732">Signal</keyword>
<sequence>MKRLSISLVFFFLPSWLSYTNIPTYTTSFVQAWIRINQLGYTPVGIKVAVWCAKEKSQIKEFELVDATTKKVVFKGDVGKAFGAYGPFLDTYRLDFSKFQRTGQFYLQAGGVRSPQFRIGTDVYKGAADFCLRYMRQQRTGFNPYLKDSCHTHDGYVLYGTKEGLPDSSHVDVVGGWHDATDYLQYATTSANATYHLLMAYRDFPGVFTDTLQANGLEGKNKQADVLDEARWGLDWLLKMHPRPDWMFNQIADDRDHISMRMPAQDSQYGRGYERPVYFINGEPQQQGKGMNHTTGTSSTAAKFVSAFALGAQLYKQTDKAYSDQLQEKAKTAYAFALKKPGVTQTVSVKSPYIYAEDNWVDDMELAATWQKQGNEALQYAAKESVTPWLGKDTAAHYQWYPFINLGHYELAQQVKGKDREMVVGYYKKGIELVWNKAKANAFYRGVPFIWCSNNLTVAFAIQCFWYEKLTNSHEFEALGQATIDWLFGCNPWGTSMVYGLPAWGDTPADPHAAFTHLKQYPIDGGLVDGPVYGSIYKKLIGIQLHEPDEYATFQSDLVVYHDDYGDYSTNEPTMDGTASLIYLLAAKEAEATSKK</sequence>
<dbReference type="Proteomes" id="UP001241110">
    <property type="component" value="Unassembled WGS sequence"/>
</dbReference>
<name>A0AAE3R0G0_9BACT</name>
<dbReference type="InterPro" id="IPR004197">
    <property type="entry name" value="Cellulase_Ig-like"/>
</dbReference>
<keyword evidence="3" id="KW-0119">Carbohydrate metabolism</keyword>
<dbReference type="GO" id="GO:0008810">
    <property type="term" value="F:cellulase activity"/>
    <property type="evidence" value="ECO:0007669"/>
    <property type="project" value="InterPro"/>
</dbReference>
<dbReference type="InterPro" id="IPR008928">
    <property type="entry name" value="6-hairpin_glycosidase_sf"/>
</dbReference>
<evidence type="ECO:0000256" key="6">
    <source>
        <dbReference type="SAM" id="SignalP"/>
    </source>
</evidence>
<evidence type="ECO:0000256" key="2">
    <source>
        <dbReference type="ARBA" id="ARBA00022801"/>
    </source>
</evidence>
<protein>
    <submittedName>
        <fullName evidence="9">Glycoside hydrolase family 9 protein</fullName>
    </submittedName>
</protein>
<feature type="domain" description="Cellulase Ig-like" evidence="8">
    <location>
        <begin position="31"/>
        <end position="114"/>
    </location>
</feature>
<dbReference type="InterPro" id="IPR001701">
    <property type="entry name" value="Glyco_hydro_9"/>
</dbReference>
<evidence type="ECO:0000256" key="1">
    <source>
        <dbReference type="ARBA" id="ARBA00007072"/>
    </source>
</evidence>
<evidence type="ECO:0000259" key="7">
    <source>
        <dbReference type="Pfam" id="PF00759"/>
    </source>
</evidence>
<feature type="signal peptide" evidence="6">
    <location>
        <begin position="1"/>
        <end position="20"/>
    </location>
</feature>
<evidence type="ECO:0000313" key="10">
    <source>
        <dbReference type="Proteomes" id="UP001241110"/>
    </source>
</evidence>
<keyword evidence="2 9" id="KW-0378">Hydrolase</keyword>
<dbReference type="Gene3D" id="1.50.10.10">
    <property type="match status" value="1"/>
</dbReference>
<keyword evidence="4" id="KW-0326">Glycosidase</keyword>
<organism evidence="9 10">
    <name type="scientific">Xanthocytophaga flava</name>
    <dbReference type="NCBI Taxonomy" id="3048013"/>
    <lineage>
        <taxon>Bacteria</taxon>
        <taxon>Pseudomonadati</taxon>
        <taxon>Bacteroidota</taxon>
        <taxon>Cytophagia</taxon>
        <taxon>Cytophagales</taxon>
        <taxon>Rhodocytophagaceae</taxon>
        <taxon>Xanthocytophaga</taxon>
    </lineage>
</organism>
<dbReference type="InterPro" id="IPR014756">
    <property type="entry name" value="Ig_E-set"/>
</dbReference>
<dbReference type="InterPro" id="IPR013783">
    <property type="entry name" value="Ig-like_fold"/>
</dbReference>
<dbReference type="PANTHER" id="PTHR22298">
    <property type="entry name" value="ENDO-1,4-BETA-GLUCANASE"/>
    <property type="match status" value="1"/>
</dbReference>
<dbReference type="GO" id="GO:0000272">
    <property type="term" value="P:polysaccharide catabolic process"/>
    <property type="evidence" value="ECO:0007669"/>
    <property type="project" value="UniProtKB-KW"/>
</dbReference>
<feature type="domain" description="Glycoside hydrolase family 9" evidence="7">
    <location>
        <begin position="124"/>
        <end position="585"/>
    </location>
</feature>
<dbReference type="CDD" id="cd02850">
    <property type="entry name" value="E_set_Cellulase_N"/>
    <property type="match status" value="1"/>
</dbReference>
<evidence type="ECO:0000313" key="9">
    <source>
        <dbReference type="EMBL" id="MDJ1485843.1"/>
    </source>
</evidence>
<dbReference type="Pfam" id="PF00759">
    <property type="entry name" value="Glyco_hydro_9"/>
    <property type="match status" value="1"/>
</dbReference>
<proteinExistence type="inferred from homology"/>
<reference evidence="9" key="1">
    <citation type="submission" date="2023-05" db="EMBL/GenBank/DDBJ databases">
        <authorList>
            <person name="Zhang X."/>
        </authorList>
    </citation>
    <scope>NUCLEOTIDE SEQUENCE</scope>
    <source>
        <strain evidence="9">YF14B1</strain>
    </source>
</reference>
<dbReference type="EMBL" id="JASJOS010000024">
    <property type="protein sequence ID" value="MDJ1485843.1"/>
    <property type="molecule type" value="Genomic_DNA"/>
</dbReference>
<dbReference type="Gene3D" id="2.60.40.10">
    <property type="entry name" value="Immunoglobulins"/>
    <property type="match status" value="1"/>
</dbReference>
<keyword evidence="5" id="KW-0624">Polysaccharide degradation</keyword>
<feature type="chain" id="PRO_5042184691" evidence="6">
    <location>
        <begin position="21"/>
        <end position="596"/>
    </location>
</feature>
<accession>A0AAE3R0G0</accession>
<dbReference type="RefSeq" id="WP_313988929.1">
    <property type="nucleotide sequence ID" value="NZ_JASJOS010000024.1"/>
</dbReference>